<evidence type="ECO:0000313" key="1">
    <source>
        <dbReference type="EMBL" id="KMS59146.1"/>
    </source>
</evidence>
<dbReference type="AlphaFoldDB" id="A0A0J7Y5I2"/>
<evidence type="ECO:0000313" key="2">
    <source>
        <dbReference type="Proteomes" id="UP000052268"/>
    </source>
</evidence>
<dbReference type="Proteomes" id="UP000052268">
    <property type="component" value="Unassembled WGS sequence"/>
</dbReference>
<organism evidence="1 2">
    <name type="scientific">Novosphingobium barchaimii LL02</name>
    <dbReference type="NCBI Taxonomy" id="1114963"/>
    <lineage>
        <taxon>Bacteria</taxon>
        <taxon>Pseudomonadati</taxon>
        <taxon>Pseudomonadota</taxon>
        <taxon>Alphaproteobacteria</taxon>
        <taxon>Sphingomonadales</taxon>
        <taxon>Sphingomonadaceae</taxon>
        <taxon>Novosphingobium</taxon>
    </lineage>
</organism>
<dbReference type="GO" id="GO:0006281">
    <property type="term" value="P:DNA repair"/>
    <property type="evidence" value="ECO:0007669"/>
    <property type="project" value="InterPro"/>
</dbReference>
<dbReference type="SUPFAM" id="SSF103084">
    <property type="entry name" value="Holliday junction resolvase RusA"/>
    <property type="match status" value="1"/>
</dbReference>
<accession>A0A0J7Y5I2</accession>
<keyword evidence="2" id="KW-1185">Reference proteome</keyword>
<comment type="caution">
    <text evidence="1">The sequence shown here is derived from an EMBL/GenBank/DDBJ whole genome shotgun (WGS) entry which is preliminary data.</text>
</comment>
<dbReference type="EMBL" id="JACU01000002">
    <property type="protein sequence ID" value="KMS59146.1"/>
    <property type="molecule type" value="Genomic_DNA"/>
</dbReference>
<reference evidence="1 2" key="1">
    <citation type="journal article" date="2015" name="G3 (Bethesda)">
        <title>Insights into Ongoing Evolution of the Hexachlorocyclohexane Catabolic Pathway from Comparative Genomics of Ten Sphingomonadaceae Strains.</title>
        <authorList>
            <person name="Pearce S.L."/>
            <person name="Oakeshott J.G."/>
            <person name="Pandey G."/>
        </authorList>
    </citation>
    <scope>NUCLEOTIDE SEQUENCE [LARGE SCALE GENOMIC DNA]</scope>
    <source>
        <strain evidence="1 2">LL02</strain>
    </source>
</reference>
<gene>
    <name evidence="1" type="ORF">V474_07840</name>
</gene>
<proteinExistence type="predicted"/>
<dbReference type="Gene3D" id="3.30.1330.70">
    <property type="entry name" value="Holliday junction resolvase RusA"/>
    <property type="match status" value="1"/>
</dbReference>
<dbReference type="PATRIC" id="fig|1114963.3.peg.466"/>
<sequence>MTLPWPNKRLSPNARVHRMASSRIKRNARQEAALLARAALGPTIKAIGAALAEAGSIEMTVTFYPPDRRHRDDDNMIASFKAARDGIADALGVDDRKFRPKYTIAEPCTPGRIEITL</sequence>
<protein>
    <submittedName>
        <fullName evidence="1">Uncharacterized protein</fullName>
    </submittedName>
</protein>
<dbReference type="GO" id="GO:0006310">
    <property type="term" value="P:DNA recombination"/>
    <property type="evidence" value="ECO:0007669"/>
    <property type="project" value="InterPro"/>
</dbReference>
<dbReference type="InterPro" id="IPR036614">
    <property type="entry name" value="RusA-like_sf"/>
</dbReference>
<dbReference type="GO" id="GO:0000287">
    <property type="term" value="F:magnesium ion binding"/>
    <property type="evidence" value="ECO:0007669"/>
    <property type="project" value="InterPro"/>
</dbReference>
<name>A0A0J7Y5I2_9SPHN</name>